<sequence>MAESLLQPIGSLSPAEALELAQKAPEILRKNPRAFSASPLFSLFATPETADTWTIYENLMISCLQTGDDESAKECLERIITRFGDSHDRVLALKGLVKEATASDTSELEKILEEYEALLQQSDVNIVSGLLPRTCLSHGAKPTEPIWKRKVALLRSMGKVPEAVTALNSLLDVCPTDPEAWAELADMYATQGLYAQAVYALEEVLVLSPNAWNIQARLGEVSLMAATTAPQGGSEKHYAEAVKRFCRSIELCDDYLRGYYGLKLATDKIIQNAPRSRKDSDGFQLPDQGTVEKLNEAATKKLGEIVRRNGAKDKLWQGYDPIEIAAARELLDSSSTEVVR</sequence>
<dbReference type="Proteomes" id="UP000030816">
    <property type="component" value="Unassembled WGS sequence"/>
</dbReference>
<dbReference type="InterPro" id="IPR011990">
    <property type="entry name" value="TPR-like_helical_dom_sf"/>
</dbReference>
<evidence type="ECO:0000256" key="3">
    <source>
        <dbReference type="PROSITE-ProRule" id="PRU00339"/>
    </source>
</evidence>
<accession>A0A0B2WHB7</accession>
<comment type="subcellular location">
    <subcellularLocation>
        <location evidence="4">Endoplasmic reticulum membrane</location>
        <topology evidence="4">Peripheral membrane protein</topology>
        <orientation evidence="4">Cytoplasmic side</orientation>
    </subcellularLocation>
</comment>
<evidence type="ECO:0000256" key="2">
    <source>
        <dbReference type="ARBA" id="ARBA00022803"/>
    </source>
</evidence>
<comment type="subunit">
    <text evidence="4">Component of the ER membrane protein complex (EMC).</text>
</comment>
<gene>
    <name evidence="6" type="ORF">MAM_06673</name>
</gene>
<keyword evidence="7" id="KW-1185">Reference proteome</keyword>
<dbReference type="RefSeq" id="XP_040676462.1">
    <property type="nucleotide sequence ID" value="XM_040825471.1"/>
</dbReference>
<dbReference type="AlphaFoldDB" id="A0A0B2WHB7"/>
<keyword evidence="2 3" id="KW-0802">TPR repeat</keyword>
<dbReference type="EMBL" id="AZHE01000023">
    <property type="protein sequence ID" value="KHN95396.1"/>
    <property type="molecule type" value="Genomic_DNA"/>
</dbReference>
<protein>
    <recommendedName>
        <fullName evidence="4">ER membrane protein complex subunit 2</fullName>
    </recommendedName>
</protein>
<organism evidence="6 7">
    <name type="scientific">Metarhizium album (strain ARSEF 1941)</name>
    <dbReference type="NCBI Taxonomy" id="1081103"/>
    <lineage>
        <taxon>Eukaryota</taxon>
        <taxon>Fungi</taxon>
        <taxon>Dikarya</taxon>
        <taxon>Ascomycota</taxon>
        <taxon>Pezizomycotina</taxon>
        <taxon>Sordariomycetes</taxon>
        <taxon>Hypocreomycetidae</taxon>
        <taxon>Hypocreales</taxon>
        <taxon>Clavicipitaceae</taxon>
        <taxon>Metarhizium</taxon>
    </lineage>
</organism>
<dbReference type="OrthoDB" id="124397at2759"/>
<dbReference type="Gene3D" id="1.25.40.10">
    <property type="entry name" value="Tetratricopeptide repeat domain"/>
    <property type="match status" value="1"/>
</dbReference>
<name>A0A0B2WHB7_METAS</name>
<feature type="repeat" description="TPR" evidence="3">
    <location>
        <begin position="178"/>
        <end position="211"/>
    </location>
</feature>
<dbReference type="STRING" id="1081103.A0A0B2WHB7"/>
<dbReference type="HOGENOM" id="CLU_052388_0_0_1"/>
<reference evidence="6 7" key="1">
    <citation type="journal article" date="2014" name="Proc. Natl. Acad. Sci. U.S.A.">
        <title>Trajectory and genomic determinants of fungal-pathogen speciation and host adaptation.</title>
        <authorList>
            <person name="Hu X."/>
            <person name="Xiao G."/>
            <person name="Zheng P."/>
            <person name="Shang Y."/>
            <person name="Su Y."/>
            <person name="Zhang X."/>
            <person name="Liu X."/>
            <person name="Zhan S."/>
            <person name="St Leger R.J."/>
            <person name="Wang C."/>
        </authorList>
    </citation>
    <scope>NUCLEOTIDE SEQUENCE [LARGE SCALE GENOMIC DNA]</scope>
    <source>
        <strain evidence="6 7">ARSEF 1941</strain>
    </source>
</reference>
<keyword evidence="4" id="KW-0256">Endoplasmic reticulum</keyword>
<keyword evidence="4" id="KW-0472">Membrane</keyword>
<evidence type="ECO:0000256" key="1">
    <source>
        <dbReference type="ARBA" id="ARBA00022737"/>
    </source>
</evidence>
<comment type="function">
    <text evidence="4">Part of the endoplasmic reticulum membrane protein complex (EMC) that enables the energy-independent insertion into endoplasmic reticulum membranes of newly synthesized membrane proteins.</text>
</comment>
<dbReference type="SUPFAM" id="SSF48452">
    <property type="entry name" value="TPR-like"/>
    <property type="match status" value="1"/>
</dbReference>
<dbReference type="GeneID" id="63741128"/>
<dbReference type="PANTHER" id="PTHR12760">
    <property type="entry name" value="TETRATRICOPEPTIDE REPEAT PROTEIN"/>
    <property type="match status" value="1"/>
</dbReference>
<evidence type="ECO:0000259" key="5">
    <source>
        <dbReference type="Pfam" id="PF22890"/>
    </source>
</evidence>
<proteinExistence type="inferred from homology"/>
<evidence type="ECO:0000313" key="6">
    <source>
        <dbReference type="EMBL" id="KHN95396.1"/>
    </source>
</evidence>
<comment type="caution">
    <text evidence="6">The sequence shown here is derived from an EMBL/GenBank/DDBJ whole genome shotgun (WGS) entry which is preliminary data.</text>
</comment>
<dbReference type="PROSITE" id="PS50005">
    <property type="entry name" value="TPR"/>
    <property type="match status" value="1"/>
</dbReference>
<dbReference type="InterPro" id="IPR019734">
    <property type="entry name" value="TPR_rpt"/>
</dbReference>
<dbReference type="InterPro" id="IPR055217">
    <property type="entry name" value="TPR_EMC2"/>
</dbReference>
<dbReference type="GO" id="GO:0072546">
    <property type="term" value="C:EMC complex"/>
    <property type="evidence" value="ECO:0007669"/>
    <property type="project" value="UniProtKB-UniRule"/>
</dbReference>
<dbReference type="InterPro" id="IPR039856">
    <property type="entry name" value="EMC2-like"/>
</dbReference>
<evidence type="ECO:0000313" key="7">
    <source>
        <dbReference type="Proteomes" id="UP000030816"/>
    </source>
</evidence>
<feature type="domain" description="EMC2 TPR-like" evidence="5">
    <location>
        <begin position="146"/>
        <end position="227"/>
    </location>
</feature>
<comment type="similarity">
    <text evidence="4">Belongs to the EMC2 family.</text>
</comment>
<dbReference type="Pfam" id="PF22890">
    <property type="entry name" value="TPR_EMC2"/>
    <property type="match status" value="1"/>
</dbReference>
<dbReference type="SMART" id="SM00028">
    <property type="entry name" value="TPR"/>
    <property type="match status" value="3"/>
</dbReference>
<keyword evidence="1" id="KW-0677">Repeat</keyword>
<evidence type="ECO:0000256" key="4">
    <source>
        <dbReference type="RuleBase" id="RU367091"/>
    </source>
</evidence>